<dbReference type="EMBL" id="BGPR01000382">
    <property type="protein sequence ID" value="GBM17042.1"/>
    <property type="molecule type" value="Genomic_DNA"/>
</dbReference>
<organism evidence="1 2">
    <name type="scientific">Araneus ventricosus</name>
    <name type="common">Orbweaver spider</name>
    <name type="synonym">Epeira ventricosa</name>
    <dbReference type="NCBI Taxonomy" id="182803"/>
    <lineage>
        <taxon>Eukaryota</taxon>
        <taxon>Metazoa</taxon>
        <taxon>Ecdysozoa</taxon>
        <taxon>Arthropoda</taxon>
        <taxon>Chelicerata</taxon>
        <taxon>Arachnida</taxon>
        <taxon>Araneae</taxon>
        <taxon>Araneomorphae</taxon>
        <taxon>Entelegynae</taxon>
        <taxon>Araneoidea</taxon>
        <taxon>Araneidae</taxon>
        <taxon>Araneus</taxon>
    </lineage>
</organism>
<name>A0A4Y2DJT6_ARAVE</name>
<evidence type="ECO:0000313" key="1">
    <source>
        <dbReference type="EMBL" id="GBM17042.1"/>
    </source>
</evidence>
<dbReference type="Proteomes" id="UP000499080">
    <property type="component" value="Unassembled WGS sequence"/>
</dbReference>
<comment type="caution">
    <text evidence="1">The sequence shown here is derived from an EMBL/GenBank/DDBJ whole genome shotgun (WGS) entry which is preliminary data.</text>
</comment>
<proteinExistence type="predicted"/>
<gene>
    <name evidence="1" type="ORF">AVEN_133310_1</name>
</gene>
<protein>
    <submittedName>
        <fullName evidence="1">Uncharacterized protein</fullName>
    </submittedName>
</protein>
<accession>A0A4Y2DJT6</accession>
<keyword evidence="2" id="KW-1185">Reference proteome</keyword>
<evidence type="ECO:0000313" key="2">
    <source>
        <dbReference type="Proteomes" id="UP000499080"/>
    </source>
</evidence>
<dbReference type="AlphaFoldDB" id="A0A4Y2DJT6"/>
<reference evidence="1 2" key="1">
    <citation type="journal article" date="2019" name="Sci. Rep.">
        <title>Orb-weaving spider Araneus ventricosus genome elucidates the spidroin gene catalogue.</title>
        <authorList>
            <person name="Kono N."/>
            <person name="Nakamura H."/>
            <person name="Ohtoshi R."/>
            <person name="Moran D.A.P."/>
            <person name="Shinohara A."/>
            <person name="Yoshida Y."/>
            <person name="Fujiwara M."/>
            <person name="Mori M."/>
            <person name="Tomita M."/>
            <person name="Arakawa K."/>
        </authorList>
    </citation>
    <scope>NUCLEOTIDE SEQUENCE [LARGE SCALE GENOMIC DNA]</scope>
</reference>
<sequence>MAIAQDSDVELRSLLGSSSGLELNQLSLPSSEHLLYCDISTGSLRRSRCVTSWLKQSPRRSMRVGSHEFEFLKLLLLTEEPISNRILSRPYLNL</sequence>